<organism evidence="3 4">
    <name type="scientific">Glaesserella australis</name>
    <dbReference type="NCBI Taxonomy" id="2094024"/>
    <lineage>
        <taxon>Bacteria</taxon>
        <taxon>Pseudomonadati</taxon>
        <taxon>Pseudomonadota</taxon>
        <taxon>Gammaproteobacteria</taxon>
        <taxon>Pasteurellales</taxon>
        <taxon>Pasteurellaceae</taxon>
        <taxon>Glaesserella</taxon>
    </lineage>
</organism>
<evidence type="ECO:0000256" key="1">
    <source>
        <dbReference type="ARBA" id="ARBA00022729"/>
    </source>
</evidence>
<dbReference type="InterPro" id="IPR036700">
    <property type="entry name" value="BOBF_sf"/>
</dbReference>
<proteinExistence type="predicted"/>
<evidence type="ECO:0000313" key="3">
    <source>
        <dbReference type="EMBL" id="RAL18909.1"/>
    </source>
</evidence>
<reference evidence="4" key="1">
    <citation type="submission" date="2018-02" db="EMBL/GenBank/DDBJ databases">
        <title>Glaesserella australis sp. nov., isolated from the lungs of pigs.</title>
        <authorList>
            <person name="Turni C."/>
            <person name="Christensen H."/>
        </authorList>
    </citation>
    <scope>NUCLEOTIDE SEQUENCE [LARGE SCALE GENOMIC DNA]</scope>
    <source>
        <strain evidence="4">HS4635</strain>
    </source>
</reference>
<dbReference type="EMBL" id="PTPX01000011">
    <property type="protein sequence ID" value="RAL18909.1"/>
    <property type="molecule type" value="Genomic_DNA"/>
</dbReference>
<gene>
    <name evidence="3" type="ORF">C5N92_05370</name>
</gene>
<dbReference type="Proteomes" id="UP000248689">
    <property type="component" value="Unassembled WGS sequence"/>
</dbReference>
<dbReference type="AlphaFoldDB" id="A0A328BXW1"/>
<dbReference type="PANTHER" id="PTHR36571:SF1">
    <property type="entry name" value="PROTEIN YGIW"/>
    <property type="match status" value="1"/>
</dbReference>
<keyword evidence="1 2" id="KW-0732">Signal</keyword>
<accession>A0A328BXW1</accession>
<protein>
    <submittedName>
        <fullName evidence="3">TIGR00156 family protein</fullName>
    </submittedName>
</protein>
<dbReference type="InterPro" id="IPR005220">
    <property type="entry name" value="CarO-like"/>
</dbReference>
<dbReference type="Pfam" id="PF04076">
    <property type="entry name" value="BOF"/>
    <property type="match status" value="1"/>
</dbReference>
<dbReference type="SUPFAM" id="SSF101756">
    <property type="entry name" value="Hypothetical protein YgiW"/>
    <property type="match status" value="1"/>
</dbReference>
<comment type="caution">
    <text evidence="3">The sequence shown here is derived from an EMBL/GenBank/DDBJ whole genome shotgun (WGS) entry which is preliminary data.</text>
</comment>
<evidence type="ECO:0000313" key="4">
    <source>
        <dbReference type="Proteomes" id="UP000248689"/>
    </source>
</evidence>
<dbReference type="Gene3D" id="2.40.50.200">
    <property type="entry name" value="Bacterial OB-fold"/>
    <property type="match status" value="1"/>
</dbReference>
<feature type="chain" id="PRO_5016264338" evidence="2">
    <location>
        <begin position="22"/>
        <end position="141"/>
    </location>
</feature>
<sequence>MKKVTLISTLVLSTLTASAFANSQNGGFQDPNAPQQTTQVKQKGEFRHGGYMNSNQAVSKVTEVSSMNDDQYVVLQGKIVKQVGKEDFLFRDASGEINVEIERKAWVGQEITPNNEVKLYGEVDKSWNKTDIEVHRVEKLN</sequence>
<evidence type="ECO:0000256" key="2">
    <source>
        <dbReference type="SAM" id="SignalP"/>
    </source>
</evidence>
<dbReference type="PANTHER" id="PTHR36571">
    <property type="entry name" value="PROTEIN YGIW"/>
    <property type="match status" value="1"/>
</dbReference>
<name>A0A328BXW1_9PAST</name>
<dbReference type="NCBIfam" id="NF033674">
    <property type="entry name" value="stress_OB_fold"/>
    <property type="match status" value="1"/>
</dbReference>
<feature type="signal peptide" evidence="2">
    <location>
        <begin position="1"/>
        <end position="21"/>
    </location>
</feature>
<keyword evidence="4" id="KW-1185">Reference proteome</keyword>
<dbReference type="RefSeq" id="WP_111749831.1">
    <property type="nucleotide sequence ID" value="NZ_PTPX01000011.1"/>
</dbReference>
<dbReference type="OrthoDB" id="598245at2"/>